<feature type="domain" description="C-type lectin" evidence="3">
    <location>
        <begin position="134"/>
        <end position="268"/>
    </location>
</feature>
<proteinExistence type="predicted"/>
<dbReference type="Proteomes" id="UP000261560">
    <property type="component" value="Unplaced"/>
</dbReference>
<dbReference type="AlphaFoldDB" id="A0A3B3BFT7"/>
<evidence type="ECO:0000313" key="4">
    <source>
        <dbReference type="Ensembl" id="ENSOMEP00000004446.1"/>
    </source>
</evidence>
<reference evidence="4" key="1">
    <citation type="submission" date="2025-08" db="UniProtKB">
        <authorList>
            <consortium name="Ensembl"/>
        </authorList>
    </citation>
    <scope>IDENTIFICATION</scope>
</reference>
<feature type="domain" description="C-type lectin" evidence="3">
    <location>
        <begin position="30"/>
        <end position="135"/>
    </location>
</feature>
<dbReference type="GeneTree" id="ENSGT00940000163911"/>
<dbReference type="Gene3D" id="3.10.100.10">
    <property type="entry name" value="Mannose-Binding Protein A, subunit A"/>
    <property type="match status" value="2"/>
</dbReference>
<feature type="signal peptide" evidence="2">
    <location>
        <begin position="1"/>
        <end position="21"/>
    </location>
</feature>
<dbReference type="InterPro" id="IPR016187">
    <property type="entry name" value="CTDL_fold"/>
</dbReference>
<dbReference type="RefSeq" id="XP_024114369.1">
    <property type="nucleotide sequence ID" value="XM_024258601.2"/>
</dbReference>
<dbReference type="InterPro" id="IPR001304">
    <property type="entry name" value="C-type_lectin-like"/>
</dbReference>
<sequence>MPGSRLSVLLLVSGCLQVCDLHPDVVVRRFRFVDLQRTWTEAQTYCREKFQDLATIQNLNNNTEAQQAAVNSQFWIGLFNGTWRWSQDKEEDNNPSTWFEKWSTLEPGTGSCVSISKAGAWYAKDCSTLNAFVCFSAETGQHVLVDQKKSWPDAQAHCRSQHTDLSSIRSLEENTQVSALLPDPVQTDLGAFFGALLGGTYSTSTTSTTYAWIGLHRSPWAWSDGSSAAYTQFGLLQSKGRDDCVMMDSSSSTWFWRPCTENHTFLCNTDIRPVAMRTLKVRMSSASADLTDPVVQNSVLQQLKKRMEDEEGMEAVRLKWRMQPDGQVFSQEEGTAPPPVCQQDDACGTA</sequence>
<keyword evidence="2" id="KW-0732">Signal</keyword>
<accession>A0A3B3BFT7</accession>
<dbReference type="STRING" id="30732.ENSOMEP00000004446"/>
<protein>
    <submittedName>
        <fullName evidence="4">Uncharacterized LOC112136718</fullName>
    </submittedName>
</protein>
<evidence type="ECO:0000313" key="5">
    <source>
        <dbReference type="Proteomes" id="UP000261560"/>
    </source>
</evidence>
<dbReference type="SUPFAM" id="SSF56436">
    <property type="entry name" value="C-type lectin-like"/>
    <property type="match status" value="2"/>
</dbReference>
<name>A0A3B3BFT7_ORYME</name>
<dbReference type="SMART" id="SM00034">
    <property type="entry name" value="CLECT"/>
    <property type="match status" value="2"/>
</dbReference>
<dbReference type="PROSITE" id="PS50041">
    <property type="entry name" value="C_TYPE_LECTIN_2"/>
    <property type="match status" value="2"/>
</dbReference>
<dbReference type="Pfam" id="PF00059">
    <property type="entry name" value="Lectin_C"/>
    <property type="match status" value="2"/>
</dbReference>
<evidence type="ECO:0000256" key="2">
    <source>
        <dbReference type="SAM" id="SignalP"/>
    </source>
</evidence>
<feature type="chain" id="PRO_5017320942" evidence="2">
    <location>
        <begin position="22"/>
        <end position="350"/>
    </location>
</feature>
<dbReference type="PaxDb" id="30732-ENSOMEP00000004446"/>
<dbReference type="PANTHER" id="PTHR45784:SF3">
    <property type="entry name" value="C-TYPE LECTIN DOMAIN FAMILY 4 MEMBER K-LIKE-RELATED"/>
    <property type="match status" value="1"/>
</dbReference>
<dbReference type="OrthoDB" id="6369810at2759"/>
<dbReference type="InterPro" id="IPR016186">
    <property type="entry name" value="C-type_lectin-like/link_sf"/>
</dbReference>
<reference evidence="4" key="2">
    <citation type="submission" date="2025-09" db="UniProtKB">
        <authorList>
            <consortium name="Ensembl"/>
        </authorList>
    </citation>
    <scope>IDENTIFICATION</scope>
</reference>
<evidence type="ECO:0000256" key="1">
    <source>
        <dbReference type="SAM" id="MobiDB-lite"/>
    </source>
</evidence>
<feature type="region of interest" description="Disordered" evidence="1">
    <location>
        <begin position="327"/>
        <end position="350"/>
    </location>
</feature>
<dbReference type="KEGG" id="oml:112136718"/>
<dbReference type="GeneID" id="112136718"/>
<dbReference type="Ensembl" id="ENSOMET00000009149.1">
    <property type="protein sequence ID" value="ENSOMEP00000004446.1"/>
    <property type="gene ID" value="ENSOMEG00000005400.1"/>
</dbReference>
<dbReference type="OMA" id="CRSQHTD"/>
<keyword evidence="5" id="KW-1185">Reference proteome</keyword>
<organism evidence="4 5">
    <name type="scientific">Oryzias melastigma</name>
    <name type="common">Marine medaka</name>
    <dbReference type="NCBI Taxonomy" id="30732"/>
    <lineage>
        <taxon>Eukaryota</taxon>
        <taxon>Metazoa</taxon>
        <taxon>Chordata</taxon>
        <taxon>Craniata</taxon>
        <taxon>Vertebrata</taxon>
        <taxon>Euteleostomi</taxon>
        <taxon>Actinopterygii</taxon>
        <taxon>Neopterygii</taxon>
        <taxon>Teleostei</taxon>
        <taxon>Neoteleostei</taxon>
        <taxon>Acanthomorphata</taxon>
        <taxon>Ovalentaria</taxon>
        <taxon>Atherinomorphae</taxon>
        <taxon>Beloniformes</taxon>
        <taxon>Adrianichthyidae</taxon>
        <taxon>Oryziinae</taxon>
        <taxon>Oryzias</taxon>
    </lineage>
</organism>
<evidence type="ECO:0000259" key="3">
    <source>
        <dbReference type="PROSITE" id="PS50041"/>
    </source>
</evidence>
<dbReference type="PANTHER" id="PTHR45784">
    <property type="entry name" value="C-TYPE LECTIN DOMAIN FAMILY 20 MEMBER A-RELATED"/>
    <property type="match status" value="1"/>
</dbReference>